<reference evidence="5" key="1">
    <citation type="journal article" date="2019" name="Int. J. Syst. Evol. Microbiol.">
        <title>The Global Catalogue of Microorganisms (GCM) 10K type strain sequencing project: providing services to taxonomists for standard genome sequencing and annotation.</title>
        <authorList>
            <consortium name="The Broad Institute Genomics Platform"/>
            <consortium name="The Broad Institute Genome Sequencing Center for Infectious Disease"/>
            <person name="Wu L."/>
            <person name="Ma J."/>
        </authorList>
    </citation>
    <scope>NUCLEOTIDE SEQUENCE [LARGE SCALE GENOMIC DNA]</scope>
    <source>
        <strain evidence="5">JCM 17130</strain>
    </source>
</reference>
<dbReference type="RefSeq" id="WP_377305024.1">
    <property type="nucleotide sequence ID" value="NZ_JBHSMK010000005.1"/>
</dbReference>
<evidence type="ECO:0000259" key="3">
    <source>
        <dbReference type="Pfam" id="PF01494"/>
    </source>
</evidence>
<accession>A0ABW0JLT6</accession>
<keyword evidence="2" id="KW-0503">Monooxygenase</keyword>
<dbReference type="EMBL" id="JBHSMK010000005">
    <property type="protein sequence ID" value="MFC5437028.1"/>
    <property type="molecule type" value="Genomic_DNA"/>
</dbReference>
<name>A0ABW0JLT6_9GAMM</name>
<dbReference type="InterPro" id="IPR036188">
    <property type="entry name" value="FAD/NAD-bd_sf"/>
</dbReference>
<dbReference type="PANTHER" id="PTHR13789">
    <property type="entry name" value="MONOOXYGENASE"/>
    <property type="match status" value="1"/>
</dbReference>
<evidence type="ECO:0000256" key="2">
    <source>
        <dbReference type="ARBA" id="ARBA00023033"/>
    </source>
</evidence>
<feature type="domain" description="FAD-binding" evidence="3">
    <location>
        <begin position="8"/>
        <end position="345"/>
    </location>
</feature>
<proteinExistence type="predicted"/>
<evidence type="ECO:0000313" key="5">
    <source>
        <dbReference type="Proteomes" id="UP001596013"/>
    </source>
</evidence>
<evidence type="ECO:0000256" key="1">
    <source>
        <dbReference type="ARBA" id="ARBA00023002"/>
    </source>
</evidence>
<dbReference type="Gene3D" id="3.50.50.60">
    <property type="entry name" value="FAD/NAD(P)-binding domain"/>
    <property type="match status" value="1"/>
</dbReference>
<dbReference type="SUPFAM" id="SSF51905">
    <property type="entry name" value="FAD/NAD(P)-binding domain"/>
    <property type="match status" value="1"/>
</dbReference>
<dbReference type="PRINTS" id="PR00420">
    <property type="entry name" value="RNGMNOXGNASE"/>
</dbReference>
<dbReference type="Pfam" id="PF01494">
    <property type="entry name" value="FAD_binding_3"/>
    <property type="match status" value="1"/>
</dbReference>
<dbReference type="InterPro" id="IPR050493">
    <property type="entry name" value="FAD-dep_Monooxygenase_BioMet"/>
</dbReference>
<keyword evidence="5" id="KW-1185">Reference proteome</keyword>
<gene>
    <name evidence="4" type="ORF">ACFPME_10700</name>
</gene>
<keyword evidence="1" id="KW-0560">Oxidoreductase</keyword>
<dbReference type="InterPro" id="IPR002938">
    <property type="entry name" value="FAD-bd"/>
</dbReference>
<dbReference type="Proteomes" id="UP001596013">
    <property type="component" value="Unassembled WGS sequence"/>
</dbReference>
<dbReference type="PANTHER" id="PTHR13789:SF309">
    <property type="entry name" value="PUTATIVE (AFU_ORTHOLOGUE AFUA_6G14510)-RELATED"/>
    <property type="match status" value="1"/>
</dbReference>
<comment type="caution">
    <text evidence="4">The sequence shown here is derived from an EMBL/GenBank/DDBJ whole genome shotgun (WGS) entry which is preliminary data.</text>
</comment>
<organism evidence="4 5">
    <name type="scientific">Rhodanobacter umsongensis</name>
    <dbReference type="NCBI Taxonomy" id="633153"/>
    <lineage>
        <taxon>Bacteria</taxon>
        <taxon>Pseudomonadati</taxon>
        <taxon>Pseudomonadota</taxon>
        <taxon>Gammaproteobacteria</taxon>
        <taxon>Lysobacterales</taxon>
        <taxon>Rhodanobacteraceae</taxon>
        <taxon>Rhodanobacter</taxon>
    </lineage>
</organism>
<evidence type="ECO:0000313" key="4">
    <source>
        <dbReference type="EMBL" id="MFC5437028.1"/>
    </source>
</evidence>
<sequence>MAAARYALVIGGGIAGPAVALALGKAGIRSTIYESYPVAADGVGAGMMLAPNGLEALKIIGVDPELQAVGRPVSHMAVADSRGKLLCRFSGLEGMQPGRVVWRSDLCKALGKAVENAGIPIVYGKRLIRAAETPECVHVQFADGSHASGDILIGADGIRSTVRELIDPHAPSPQYTGHLGFGGVAPRGTIDASSDTMTFVFGKRAFLGYWLDPNLGICWFSALPHDAPLTSEQVRKVPASQWLDRLRNLCRDDQPAQSLLRHADPEQLVVTGASEMMPPVPRWHSERMVLVGDAVHAPSSSSGQGASLAIESAIQLARCLRDLPRPSDAFECYEQLRRERVEGVAAKAAKSNSQKASGPLAKALMHILMPIALRTFFTPDKMFGAQHRYRINWEASALQTPR</sequence>
<protein>
    <submittedName>
        <fullName evidence="4">FAD-dependent oxidoreductase</fullName>
    </submittedName>
</protein>